<dbReference type="EMBL" id="SCWE01000002">
    <property type="protein sequence ID" value="TDM02033.1"/>
    <property type="molecule type" value="Genomic_DNA"/>
</dbReference>
<feature type="domain" description="Lipid/polyisoprenoid-binding YceI-like" evidence="2">
    <location>
        <begin position="3"/>
        <end position="168"/>
    </location>
</feature>
<sequence length="171" mass="18641">MTNFKLDPVHSSVAFSIKHLMVSKVKGEFTSFDGELTGDANDTSSLQLKGSVKVDSIDTRNADRDGHLKSADFFDAEQYPEITFVSKSITDSTITGDLTIKGETHEETFDVQHNGVSKNPMTDGEVTGVIVKGKINREKYGITWNQALETGGVMVGKDVDFEVGAEFTIEA</sequence>
<dbReference type="Pfam" id="PF04264">
    <property type="entry name" value="YceI"/>
    <property type="match status" value="1"/>
</dbReference>
<dbReference type="AlphaFoldDB" id="A0A4R6BJY5"/>
<evidence type="ECO:0000259" key="2">
    <source>
        <dbReference type="SMART" id="SM00867"/>
    </source>
</evidence>
<keyword evidence="4" id="KW-1185">Reference proteome</keyword>
<name>A0A4R6BJY5_9STAP</name>
<dbReference type="SUPFAM" id="SSF101874">
    <property type="entry name" value="YceI-like"/>
    <property type="match status" value="1"/>
</dbReference>
<dbReference type="PANTHER" id="PTHR34406:SF1">
    <property type="entry name" value="PROTEIN YCEI"/>
    <property type="match status" value="1"/>
</dbReference>
<dbReference type="Gene3D" id="2.40.128.110">
    <property type="entry name" value="Lipid/polyisoprenoid-binding, YceI-like"/>
    <property type="match status" value="1"/>
</dbReference>
<dbReference type="PANTHER" id="PTHR34406">
    <property type="entry name" value="PROTEIN YCEI"/>
    <property type="match status" value="1"/>
</dbReference>
<dbReference type="Proteomes" id="UP000295328">
    <property type="component" value="Unassembled WGS sequence"/>
</dbReference>
<evidence type="ECO:0000256" key="1">
    <source>
        <dbReference type="ARBA" id="ARBA00008812"/>
    </source>
</evidence>
<reference evidence="3 4" key="1">
    <citation type="submission" date="2019-01" db="EMBL/GenBank/DDBJ databases">
        <title>Draft genome sequences of the type strains of six Macrococcus species.</title>
        <authorList>
            <person name="Mazhar S."/>
            <person name="Altermann E."/>
            <person name="Hill C."/>
            <person name="Mcauliffe O."/>
        </authorList>
    </citation>
    <scope>NUCLEOTIDE SEQUENCE [LARGE SCALE GENOMIC DNA]</scope>
    <source>
        <strain evidence="3 4">CCM4809</strain>
    </source>
</reference>
<dbReference type="SMART" id="SM00867">
    <property type="entry name" value="YceI"/>
    <property type="match status" value="1"/>
</dbReference>
<comment type="caution">
    <text evidence="3">The sequence shown here is derived from an EMBL/GenBank/DDBJ whole genome shotgun (WGS) entry which is preliminary data.</text>
</comment>
<dbReference type="OrthoDB" id="9811006at2"/>
<organism evidence="3 4">
    <name type="scientific">Macrococcus hajekii</name>
    <dbReference type="NCBI Taxonomy" id="198482"/>
    <lineage>
        <taxon>Bacteria</taxon>
        <taxon>Bacillati</taxon>
        <taxon>Bacillota</taxon>
        <taxon>Bacilli</taxon>
        <taxon>Bacillales</taxon>
        <taxon>Staphylococcaceae</taxon>
        <taxon>Macrococcus</taxon>
    </lineage>
</organism>
<proteinExistence type="inferred from homology"/>
<protein>
    <submittedName>
        <fullName evidence="3">Polyisoprenoid-binding protein</fullName>
    </submittedName>
</protein>
<gene>
    <name evidence="3" type="ORF">ERX37_07470</name>
</gene>
<dbReference type="InterPro" id="IPR007372">
    <property type="entry name" value="Lipid/polyisoprenoid-bd_YceI"/>
</dbReference>
<accession>A0A4R6BJY5</accession>
<dbReference type="RefSeq" id="WP_133430045.1">
    <property type="nucleotide sequence ID" value="NZ_BMCC01000003.1"/>
</dbReference>
<dbReference type="InterPro" id="IPR036761">
    <property type="entry name" value="TTHA0802/YceI-like_sf"/>
</dbReference>
<evidence type="ECO:0000313" key="4">
    <source>
        <dbReference type="Proteomes" id="UP000295328"/>
    </source>
</evidence>
<evidence type="ECO:0000313" key="3">
    <source>
        <dbReference type="EMBL" id="TDM02033.1"/>
    </source>
</evidence>
<comment type="similarity">
    <text evidence="1">Belongs to the UPF0312 family.</text>
</comment>